<dbReference type="OrthoDB" id="2331100at2759"/>
<protein>
    <recommendedName>
        <fullName evidence="5">Blue (type 1) copper domain-containing protein</fullName>
    </recommendedName>
</protein>
<dbReference type="InterPro" id="IPR052953">
    <property type="entry name" value="Ser-rich/MCO-related"/>
</dbReference>
<feature type="signal peptide" evidence="2">
    <location>
        <begin position="1"/>
        <end position="18"/>
    </location>
</feature>
<keyword evidence="4" id="KW-1185">Reference proteome</keyword>
<evidence type="ECO:0000313" key="4">
    <source>
        <dbReference type="Proteomes" id="UP000219338"/>
    </source>
</evidence>
<dbReference type="CDD" id="cd00920">
    <property type="entry name" value="Cupredoxin"/>
    <property type="match status" value="1"/>
</dbReference>
<gene>
    <name evidence="3" type="ORF">ARMOST_09962</name>
</gene>
<evidence type="ECO:0008006" key="5">
    <source>
        <dbReference type="Google" id="ProtNLM"/>
    </source>
</evidence>
<evidence type="ECO:0000256" key="1">
    <source>
        <dbReference type="SAM" id="MobiDB-lite"/>
    </source>
</evidence>
<reference evidence="4" key="1">
    <citation type="journal article" date="2017" name="Nat. Ecol. Evol.">
        <title>Genome expansion and lineage-specific genetic innovations in the forest pathogenic fungi Armillaria.</title>
        <authorList>
            <person name="Sipos G."/>
            <person name="Prasanna A.N."/>
            <person name="Walter M.C."/>
            <person name="O'Connor E."/>
            <person name="Balint B."/>
            <person name="Krizsan K."/>
            <person name="Kiss B."/>
            <person name="Hess J."/>
            <person name="Varga T."/>
            <person name="Slot J."/>
            <person name="Riley R."/>
            <person name="Boka B."/>
            <person name="Rigling D."/>
            <person name="Barry K."/>
            <person name="Lee J."/>
            <person name="Mihaltcheva S."/>
            <person name="LaButti K."/>
            <person name="Lipzen A."/>
            <person name="Waldron R."/>
            <person name="Moloney N.M."/>
            <person name="Sperisen C."/>
            <person name="Kredics L."/>
            <person name="Vagvoelgyi C."/>
            <person name="Patrignani A."/>
            <person name="Fitzpatrick D."/>
            <person name="Nagy I."/>
            <person name="Doyle S."/>
            <person name="Anderson J.B."/>
            <person name="Grigoriev I.V."/>
            <person name="Gueldener U."/>
            <person name="Muensterkoetter M."/>
            <person name="Nagy L.G."/>
        </authorList>
    </citation>
    <scope>NUCLEOTIDE SEQUENCE [LARGE SCALE GENOMIC DNA]</scope>
    <source>
        <strain evidence="4">C18/9</strain>
    </source>
</reference>
<dbReference type="InterPro" id="IPR008972">
    <property type="entry name" value="Cupredoxin"/>
</dbReference>
<evidence type="ECO:0000256" key="2">
    <source>
        <dbReference type="SAM" id="SignalP"/>
    </source>
</evidence>
<name>A0A284RCZ7_ARMOS</name>
<keyword evidence="2" id="KW-0732">Signal</keyword>
<feature type="region of interest" description="Disordered" evidence="1">
    <location>
        <begin position="191"/>
        <end position="218"/>
    </location>
</feature>
<evidence type="ECO:0000313" key="3">
    <source>
        <dbReference type="EMBL" id="SJL06620.1"/>
    </source>
</evidence>
<proteinExistence type="predicted"/>
<dbReference type="OMA" id="HCIAGMV"/>
<organism evidence="3 4">
    <name type="scientific">Armillaria ostoyae</name>
    <name type="common">Armillaria root rot fungus</name>
    <dbReference type="NCBI Taxonomy" id="47428"/>
    <lineage>
        <taxon>Eukaryota</taxon>
        <taxon>Fungi</taxon>
        <taxon>Dikarya</taxon>
        <taxon>Basidiomycota</taxon>
        <taxon>Agaricomycotina</taxon>
        <taxon>Agaricomycetes</taxon>
        <taxon>Agaricomycetidae</taxon>
        <taxon>Agaricales</taxon>
        <taxon>Marasmiineae</taxon>
        <taxon>Physalacriaceae</taxon>
        <taxon>Armillaria</taxon>
    </lineage>
</organism>
<feature type="chain" id="PRO_5011972930" description="Blue (type 1) copper domain-containing protein" evidence="2">
    <location>
        <begin position="19"/>
        <end position="243"/>
    </location>
</feature>
<dbReference type="AlphaFoldDB" id="A0A284RCZ7"/>
<dbReference type="STRING" id="47428.A0A284RCZ7"/>
<accession>A0A284RCZ7</accession>
<dbReference type="SUPFAM" id="SSF49503">
    <property type="entry name" value="Cupredoxins"/>
    <property type="match status" value="1"/>
</dbReference>
<dbReference type="Proteomes" id="UP000219338">
    <property type="component" value="Unassembled WGS sequence"/>
</dbReference>
<sequence length="243" mass="23590">MHCLTTLVALALPLLAVAQNTTIQVGGTATEPGGIFQFNPANVTASVGDVITFEFSGAPGNHSITQSSLANPCTPLSGGFDSGWVFIPGPGTPAPQWNLTVTNASSPIWFYCKQLVPSPHCKAGMIGAINAPTTGSASFDTFISNAEAFSGTPGQEVGALVGQDASASAAPGPIPSGVTLFGSPAASATATAPAAGSSGSGSGSSSTSPSGSASGAGTSSAALNLRASGFWAGVAMIMGVALA</sequence>
<dbReference type="Gene3D" id="2.60.40.420">
    <property type="entry name" value="Cupredoxins - blue copper proteins"/>
    <property type="match status" value="1"/>
</dbReference>
<dbReference type="EMBL" id="FUEG01000007">
    <property type="protein sequence ID" value="SJL06620.1"/>
    <property type="molecule type" value="Genomic_DNA"/>
</dbReference>
<dbReference type="PANTHER" id="PTHR34883">
    <property type="entry name" value="SERINE-RICH PROTEIN, PUTATIVE-RELATED-RELATED"/>
    <property type="match status" value="1"/>
</dbReference>
<dbReference type="PANTHER" id="PTHR34883:SF15">
    <property type="entry name" value="EXTRACELLULAR SERINE-RICH PROTEIN"/>
    <property type="match status" value="1"/>
</dbReference>